<evidence type="ECO:0000313" key="1">
    <source>
        <dbReference type="EMBL" id="MYZ46623.1"/>
    </source>
</evidence>
<organism evidence="1 2">
    <name type="scientific">Propylenella binzhouense</name>
    <dbReference type="NCBI Taxonomy" id="2555902"/>
    <lineage>
        <taxon>Bacteria</taxon>
        <taxon>Pseudomonadati</taxon>
        <taxon>Pseudomonadota</taxon>
        <taxon>Alphaproteobacteria</taxon>
        <taxon>Hyphomicrobiales</taxon>
        <taxon>Propylenellaceae</taxon>
        <taxon>Propylenella</taxon>
    </lineage>
</organism>
<dbReference type="AlphaFoldDB" id="A0A964WS59"/>
<protein>
    <submittedName>
        <fullName evidence="1">Type I-U CRISPR-associated protein Cas8c</fullName>
    </submittedName>
</protein>
<dbReference type="OrthoDB" id="129560at2"/>
<name>A0A964WS59_9HYPH</name>
<gene>
    <name evidence="1" type="primary">cas8c</name>
    <name evidence="1" type="ORF">E4O86_02665</name>
</gene>
<keyword evidence="2" id="KW-1185">Reference proteome</keyword>
<reference evidence="1" key="1">
    <citation type="submission" date="2019-03" db="EMBL/GenBank/DDBJ databases">
        <title>Afifella sp. nov., isolated from activated sludge.</title>
        <authorList>
            <person name="Li Q."/>
            <person name="Liu Y."/>
        </authorList>
    </citation>
    <scope>NUCLEOTIDE SEQUENCE</scope>
    <source>
        <strain evidence="1">L72</strain>
    </source>
</reference>
<sequence>MAEAAIPVDLTNPGQVFACLGLVEAAEILLGNAEAAFDWRDGATTFRLRARGEPNPVVEVIRFLVEAEVVPIAPEGADGPWPEEAERSRIFPARIADLRKSDGKGLTGNALPAVLRGSGRELRLFHWLDGSGLETFKLFAGNQVGWQIAEMLLSYEKAGVSRKGVRQLWRDEADHLICDPFGVADPQSAGVVPIDKGKFGFDARGAWDAVRVGASLDAQSVPLNISPVVELLAAIGLGFARPALGPESQVYYSAWNIVLPASLCRVVLAQPESILVSGTYCRFRTHMGDDKYYKKFFFADME</sequence>
<proteinExistence type="predicted"/>
<evidence type="ECO:0000313" key="2">
    <source>
        <dbReference type="Proteomes" id="UP000773614"/>
    </source>
</evidence>
<accession>A0A964WS59</accession>
<dbReference type="EMBL" id="SPKJ01000004">
    <property type="protein sequence ID" value="MYZ46623.1"/>
    <property type="molecule type" value="Genomic_DNA"/>
</dbReference>
<dbReference type="InterPro" id="IPR026391">
    <property type="entry name" value="Cas_GSU0052"/>
</dbReference>
<dbReference type="Proteomes" id="UP000773614">
    <property type="component" value="Unassembled WGS sequence"/>
</dbReference>
<dbReference type="RefSeq" id="WP_161138970.1">
    <property type="nucleotide sequence ID" value="NZ_SPKJ01000004.1"/>
</dbReference>
<dbReference type="NCBIfam" id="TIGR04106">
    <property type="entry name" value="cas8c_GSU0052"/>
    <property type="match status" value="1"/>
</dbReference>
<comment type="caution">
    <text evidence="1">The sequence shown here is derived from an EMBL/GenBank/DDBJ whole genome shotgun (WGS) entry which is preliminary data.</text>
</comment>